<feature type="region of interest" description="Disordered" evidence="7">
    <location>
        <begin position="1105"/>
        <end position="1221"/>
    </location>
</feature>
<reference evidence="11 12" key="1">
    <citation type="journal article" date="2005" name="Nature">
        <title>The genome of the social amoeba Dictyostelium discoideum.</title>
        <authorList>
            <consortium name="The Dictyostelium discoideum Sequencing Consortium"/>
            <person name="Eichinger L."/>
            <person name="Pachebat J.A."/>
            <person name="Glockner G."/>
            <person name="Rajandream M.A."/>
            <person name="Sucgang R."/>
            <person name="Berriman M."/>
            <person name="Song J."/>
            <person name="Olsen R."/>
            <person name="Szafranski K."/>
            <person name="Xu Q."/>
            <person name="Tunggal B."/>
            <person name="Kummerfeld S."/>
            <person name="Madera M."/>
            <person name="Konfortov B.A."/>
            <person name="Rivero F."/>
            <person name="Bankier A.T."/>
            <person name="Lehmann R."/>
            <person name="Hamlin N."/>
            <person name="Davies R."/>
            <person name="Gaudet P."/>
            <person name="Fey P."/>
            <person name="Pilcher K."/>
            <person name="Chen G."/>
            <person name="Saunders D."/>
            <person name="Sodergren E."/>
            <person name="Davis P."/>
            <person name="Kerhornou A."/>
            <person name="Nie X."/>
            <person name="Hall N."/>
            <person name="Anjard C."/>
            <person name="Hemphill L."/>
            <person name="Bason N."/>
            <person name="Farbrother P."/>
            <person name="Desany B."/>
            <person name="Just E."/>
            <person name="Morio T."/>
            <person name="Rost R."/>
            <person name="Churcher C."/>
            <person name="Cooper J."/>
            <person name="Haydock S."/>
            <person name="van Driessche N."/>
            <person name="Cronin A."/>
            <person name="Goodhead I."/>
            <person name="Muzny D."/>
            <person name="Mourier T."/>
            <person name="Pain A."/>
            <person name="Lu M."/>
            <person name="Harper D."/>
            <person name="Lindsay R."/>
            <person name="Hauser H."/>
            <person name="James K."/>
            <person name="Quiles M."/>
            <person name="Madan Babu M."/>
            <person name="Saito T."/>
            <person name="Buchrieser C."/>
            <person name="Wardroper A."/>
            <person name="Felder M."/>
            <person name="Thangavelu M."/>
            <person name="Johnson D."/>
            <person name="Knights A."/>
            <person name="Loulseged H."/>
            <person name="Mungall K."/>
            <person name="Oliver K."/>
            <person name="Price C."/>
            <person name="Quail M.A."/>
            <person name="Urushihara H."/>
            <person name="Hernandez J."/>
            <person name="Rabbinowitsch E."/>
            <person name="Steffen D."/>
            <person name="Sanders M."/>
            <person name="Ma J."/>
            <person name="Kohara Y."/>
            <person name="Sharp S."/>
            <person name="Simmonds M."/>
            <person name="Spiegler S."/>
            <person name="Tivey A."/>
            <person name="Sugano S."/>
            <person name="White B."/>
            <person name="Walker D."/>
            <person name="Woodward J."/>
            <person name="Winckler T."/>
            <person name="Tanaka Y."/>
            <person name="Shaulsky G."/>
            <person name="Schleicher M."/>
            <person name="Weinstock G."/>
            <person name="Rosenthal A."/>
            <person name="Cox E.C."/>
            <person name="Chisholm R.L."/>
            <person name="Gibbs R."/>
            <person name="Loomis W.F."/>
            <person name="Platzer M."/>
            <person name="Kay R.R."/>
            <person name="Williams J."/>
            <person name="Dear P.H."/>
            <person name="Noegel A.A."/>
            <person name="Barrell B."/>
            <person name="Kuspa A."/>
        </authorList>
    </citation>
    <scope>NUCLEOTIDE SEQUENCE [LARGE SCALE GENOMIC DNA]</scope>
    <source>
        <strain evidence="11 12">AX4</strain>
    </source>
</reference>
<dbReference type="CDD" id="cd18793">
    <property type="entry name" value="SF2_C_SNF"/>
    <property type="match status" value="1"/>
</dbReference>
<dbReference type="GO" id="GO:0003677">
    <property type="term" value="F:DNA binding"/>
    <property type="evidence" value="ECO:0000318"/>
    <property type="project" value="GO_Central"/>
</dbReference>
<dbReference type="GO" id="GO:0003682">
    <property type="term" value="F:chromatin binding"/>
    <property type="evidence" value="ECO:0000318"/>
    <property type="project" value="GO_Central"/>
</dbReference>
<feature type="compositionally biased region" description="Basic and acidic residues" evidence="7">
    <location>
        <begin position="1105"/>
        <end position="1118"/>
    </location>
</feature>
<dbReference type="InterPro" id="IPR014001">
    <property type="entry name" value="Helicase_ATP-bd"/>
</dbReference>
<dbReference type="PANTHER" id="PTHR45623:SF49">
    <property type="entry name" value="SWI_SNF-RELATED MATRIX-ASSOCIATED ACTIN-DEPENDENT REGULATOR OF CHROMATIN SUBFAMILY A MEMBER 5"/>
    <property type="match status" value="1"/>
</dbReference>
<dbReference type="FunFam" id="1.10.1040.30:FF:000008">
    <property type="entry name" value="Uncharacterized protein"/>
    <property type="match status" value="1"/>
</dbReference>
<dbReference type="GO" id="GO:0140750">
    <property type="term" value="F:nucleosome array spacer activity"/>
    <property type="evidence" value="ECO:0000318"/>
    <property type="project" value="GO_Central"/>
</dbReference>
<dbReference type="CDD" id="cd17997">
    <property type="entry name" value="DEXHc_SMARCA1_SMARCA5"/>
    <property type="match status" value="1"/>
</dbReference>
<name>Q54CI4_DICDI</name>
<keyword evidence="6" id="KW-0539">Nucleus</keyword>
<dbReference type="InterPro" id="IPR044754">
    <property type="entry name" value="Isw1/2_DEXHc"/>
</dbReference>
<dbReference type="SMART" id="SM00717">
    <property type="entry name" value="SANT"/>
    <property type="match status" value="2"/>
</dbReference>
<dbReference type="FunFam" id="3.40.50.10810:FF:000101">
    <property type="entry name" value="SWI/SNF-related, matrix-associated, actin-dependent regulator of"/>
    <property type="match status" value="1"/>
</dbReference>
<dbReference type="GO" id="GO:0031507">
    <property type="term" value="P:heterochromatin formation"/>
    <property type="evidence" value="ECO:0000318"/>
    <property type="project" value="GO_Central"/>
</dbReference>
<dbReference type="Pfam" id="PF00271">
    <property type="entry name" value="Helicase_C"/>
    <property type="match status" value="1"/>
</dbReference>
<dbReference type="InterPro" id="IPR049730">
    <property type="entry name" value="SNF2/RAD54-like_C"/>
</dbReference>
<dbReference type="SUPFAM" id="SSF46689">
    <property type="entry name" value="Homeodomain-like"/>
    <property type="match status" value="2"/>
</dbReference>
<evidence type="ECO:0000256" key="4">
    <source>
        <dbReference type="ARBA" id="ARBA00022801"/>
    </source>
</evidence>
<evidence type="ECO:0000256" key="3">
    <source>
        <dbReference type="ARBA" id="ARBA00022741"/>
    </source>
</evidence>
<dbReference type="Gene3D" id="1.10.1040.30">
    <property type="entry name" value="ISWI, HAND domain"/>
    <property type="match status" value="1"/>
</dbReference>
<dbReference type="PANTHER" id="PTHR45623">
    <property type="entry name" value="CHROMODOMAIN-HELICASE-DNA-BINDING PROTEIN 3-RELATED-RELATED"/>
    <property type="match status" value="1"/>
</dbReference>
<dbReference type="OMA" id="VHDYQFF"/>
<dbReference type="InterPro" id="IPR017884">
    <property type="entry name" value="SANT_dom"/>
</dbReference>
<dbReference type="InParanoid" id="Q54CI4"/>
<dbReference type="GO" id="GO:0016787">
    <property type="term" value="F:hydrolase activity"/>
    <property type="evidence" value="ECO:0007669"/>
    <property type="project" value="UniProtKB-KW"/>
</dbReference>
<evidence type="ECO:0000256" key="7">
    <source>
        <dbReference type="SAM" id="MobiDB-lite"/>
    </source>
</evidence>
<evidence type="ECO:0000256" key="5">
    <source>
        <dbReference type="ARBA" id="ARBA00022840"/>
    </source>
</evidence>
<dbReference type="RefSeq" id="XP_629432.1">
    <property type="nucleotide sequence ID" value="XM_629430.1"/>
</dbReference>
<comment type="similarity">
    <text evidence="2">Belongs to the SNF2/RAD54 helicase family. ISWI subfamily.</text>
</comment>
<feature type="compositionally biased region" description="Low complexity" evidence="7">
    <location>
        <begin position="1153"/>
        <end position="1177"/>
    </location>
</feature>
<dbReference type="InterPro" id="IPR001005">
    <property type="entry name" value="SANT/Myb"/>
</dbReference>
<dbReference type="VEuPathDB" id="AmoebaDB:DDB_G0292948"/>
<dbReference type="Pfam" id="PF09110">
    <property type="entry name" value="HAND"/>
    <property type="match status" value="1"/>
</dbReference>
<feature type="compositionally biased region" description="Polar residues" evidence="7">
    <location>
        <begin position="49"/>
        <end position="62"/>
    </location>
</feature>
<dbReference type="SMART" id="SM00490">
    <property type="entry name" value="HELICc"/>
    <property type="match status" value="1"/>
</dbReference>
<dbReference type="GeneID" id="8628951"/>
<dbReference type="EMBL" id="AAFI02000197">
    <property type="protein sequence ID" value="EAL61023.1"/>
    <property type="molecule type" value="Genomic_DNA"/>
</dbReference>
<dbReference type="PROSITE" id="PS51192">
    <property type="entry name" value="HELICASE_ATP_BIND_1"/>
    <property type="match status" value="1"/>
</dbReference>
<evidence type="ECO:0000256" key="1">
    <source>
        <dbReference type="ARBA" id="ARBA00004123"/>
    </source>
</evidence>
<dbReference type="PaxDb" id="44689-DDB0231763"/>
<feature type="compositionally biased region" description="Acidic residues" evidence="7">
    <location>
        <begin position="98"/>
        <end position="109"/>
    </location>
</feature>
<evidence type="ECO:0000256" key="2">
    <source>
        <dbReference type="ARBA" id="ARBA00009687"/>
    </source>
</evidence>
<dbReference type="SUPFAM" id="SSF52540">
    <property type="entry name" value="P-loop containing nucleoside triphosphate hydrolases"/>
    <property type="match status" value="2"/>
</dbReference>
<evidence type="ECO:0000259" key="8">
    <source>
        <dbReference type="PROSITE" id="PS51192"/>
    </source>
</evidence>
<evidence type="ECO:0000259" key="9">
    <source>
        <dbReference type="PROSITE" id="PS51194"/>
    </source>
</evidence>
<sequence length="1221" mass="140845">MDSKNKGRNEVSTNGKTSPPQSTTPTTTTTTTTTTSSSSSSVGNKRNESPTISSSGNQSPKSMENDNENEEDEVMEEEEVDDNEENGNDEDAPHPFFDDDQVDDDEDLNDPTIQNGINRKDETEEARNERLESIRLEKERLKQIREQQRKQLQELEKNQRQQLQEDKEKSANARLKYLLERTEIFTHFVSNSNNNNNTKKTKTKSPVLSSSSASSSNNNNNNNNNGSIVSSTPTKRGHITEEAEDEAIMNETMEEEEPHSFNFFTSSPPYIKSGTMRDYQVYGLNWLIQLYERGINGILADEMGLGKTLQTISLLGYLSEYKGIRGPHLIIAPKSTLSGWAKEFTRWCPFLRVVRFHGSKEEREDIKKNQLIFKKFDVCITTYEVAIREKSTFKKFSWRYIIIDEAHRIKNENSVLSKGVRMFNSQFRLLITGTPLQNNLHELWSLLNFLLPDVFSSSDDFDKWFDLANNTENQQEVIDKLHKVLRPFLLRRIKTEVEKSLPPKKEIKLFVGLSTMQKEWYKRLLSKDLDAVVVGAKGNTGRVRLLNICMQLRKACNHPYLFDGAEEEPYTTGEHLIDNSGKMALLDKLLKKLKERGSRVLIFSQMSRMLDILEDYMLYRGYKYARIDGSTESIVRENSIENYNKPGSDLFAFLLTTRAGGLGITLNTADIVILFDSDWNPQMDLQAQDRAHRIGQTKPVTVYRFVTENSMEEKMVEKAEMKLQLDALVIQQGRLVEANKNAKPEELLAMLRFGADDIFKSKSSTITDEDIDSILKKGEEKTEQLNSKVKDLASNPLKFQSDGNLYMFDGVNYKNSHSSAGYWAETLKRERKTVAGTVAADEEIAPAKPVVKRERRFNKPKQTPIYDFQFYPPRLTQLYEKENEAYNKKVEWYDQKDKGELPEEEEEPDFGDLSKEEQDLKERLIKTGGFGDWSKTDFRTFIRGCELYGRKAYQSIAEEVQTKTEKEVQQYSQAFWKKHSEVADHEKLVARIEKGEERIMKYKETQDSLNYKINKYKNPWIELKIQYGLKKNKNYNDEEDIFLVCMCHRLGYGAFEELKEEIRKSPQFRFDWFIQTRTCQELKARVDQLLKYIIKEHQEEVEAAKEAEKRKKEKEKLKLAASGVTASKAKTESPNKTLGKRKDAPPSKPPAKPSKASAKSKPAPKSKTSTTTKPTTTNGRGKKKPVEEEEPMEEEEEEEEEVEEEEEEEEVKVPLKKRQVK</sequence>
<dbReference type="Gene3D" id="3.40.50.300">
    <property type="entry name" value="P-loop containing nucleotide triphosphate hydrolases"/>
    <property type="match status" value="1"/>
</dbReference>
<comment type="subcellular location">
    <subcellularLocation>
        <location evidence="1">Nucleus</location>
    </subcellularLocation>
</comment>
<dbReference type="GO" id="GO:0005634">
    <property type="term" value="C:nucleus"/>
    <property type="evidence" value="ECO:0000318"/>
    <property type="project" value="GO_Central"/>
</dbReference>
<dbReference type="SMR" id="Q54CI4"/>
<dbReference type="GO" id="GO:0031491">
    <property type="term" value="F:nucleosome binding"/>
    <property type="evidence" value="ECO:0007669"/>
    <property type="project" value="InterPro"/>
</dbReference>
<dbReference type="Pfam" id="PF00176">
    <property type="entry name" value="SNF2-rel_dom"/>
    <property type="match status" value="1"/>
</dbReference>
<dbReference type="CDD" id="cd00167">
    <property type="entry name" value="SANT"/>
    <property type="match status" value="1"/>
</dbReference>
<dbReference type="GO" id="GO:0005524">
    <property type="term" value="F:ATP binding"/>
    <property type="evidence" value="ECO:0007669"/>
    <property type="project" value="UniProtKB-KW"/>
</dbReference>
<dbReference type="FunCoup" id="Q54CI4">
    <property type="interactions" value="1337"/>
</dbReference>
<dbReference type="InterPro" id="IPR036306">
    <property type="entry name" value="ISWI_HAND-dom_sf"/>
</dbReference>
<feature type="region of interest" description="Disordered" evidence="7">
    <location>
        <begin position="1"/>
        <end position="126"/>
    </location>
</feature>
<keyword evidence="4" id="KW-0378">Hydrolase</keyword>
<gene>
    <name evidence="11" type="primary">isw</name>
    <name evidence="11" type="ORF">DDB_G0292948</name>
</gene>
<feature type="domain" description="Helicase ATP-binding" evidence="8">
    <location>
        <begin position="288"/>
        <end position="453"/>
    </location>
</feature>
<dbReference type="AlphaFoldDB" id="Q54CI4"/>
<keyword evidence="12" id="KW-1185">Reference proteome</keyword>
<dbReference type="dictyBase" id="DDB_G0292948">
    <property type="gene designation" value="isw"/>
</dbReference>
<dbReference type="InterPro" id="IPR009057">
    <property type="entry name" value="Homeodomain-like_sf"/>
</dbReference>
<dbReference type="InterPro" id="IPR038718">
    <property type="entry name" value="SNF2-like_sf"/>
</dbReference>
<dbReference type="GO" id="GO:0016587">
    <property type="term" value="C:Isw1 complex"/>
    <property type="evidence" value="ECO:0000250"/>
    <property type="project" value="dictyBase"/>
</dbReference>
<dbReference type="KEGG" id="ddi:DDB_G0292948"/>
<dbReference type="HOGENOM" id="CLU_000315_0_0_1"/>
<dbReference type="PhylomeDB" id="Q54CI4"/>
<feature type="compositionally biased region" description="Acidic residues" evidence="7">
    <location>
        <begin position="65"/>
        <end position="90"/>
    </location>
</feature>
<dbReference type="GO" id="GO:0000785">
    <property type="term" value="C:chromatin"/>
    <property type="evidence" value="ECO:0000318"/>
    <property type="project" value="GO_Central"/>
</dbReference>
<dbReference type="Pfam" id="PF09111">
    <property type="entry name" value="SLIDE"/>
    <property type="match status" value="1"/>
</dbReference>
<dbReference type="SMART" id="SM00487">
    <property type="entry name" value="DEXDc"/>
    <property type="match status" value="1"/>
</dbReference>
<dbReference type="InterPro" id="IPR027417">
    <property type="entry name" value="P-loop_NTPase"/>
</dbReference>
<feature type="compositionally biased region" description="Low complexity" evidence="7">
    <location>
        <begin position="17"/>
        <end position="41"/>
    </location>
</feature>
<dbReference type="GO" id="GO:0045944">
    <property type="term" value="P:positive regulation of transcription by RNA polymerase II"/>
    <property type="evidence" value="ECO:0000318"/>
    <property type="project" value="GO_Central"/>
</dbReference>
<feature type="compositionally biased region" description="Acidic residues" evidence="7">
    <location>
        <begin position="1187"/>
        <end position="1210"/>
    </location>
</feature>
<dbReference type="SUPFAM" id="SSF101224">
    <property type="entry name" value="HAND domain of the nucleosome remodeling ATPase ISWI"/>
    <property type="match status" value="1"/>
</dbReference>
<feature type="domain" description="Helicase C-terminal" evidence="9">
    <location>
        <begin position="585"/>
        <end position="736"/>
    </location>
</feature>
<dbReference type="InterPro" id="IPR015194">
    <property type="entry name" value="ISWI_HAND-dom"/>
</dbReference>
<accession>Q54CI4</accession>
<dbReference type="GO" id="GO:0006338">
    <property type="term" value="P:chromatin remodeling"/>
    <property type="evidence" value="ECO:0000250"/>
    <property type="project" value="dictyBase"/>
</dbReference>
<protein>
    <submittedName>
        <fullName evidence="11">Myb domain-containing protein</fullName>
    </submittedName>
</protein>
<dbReference type="STRING" id="44689.Q54CI4"/>
<feature type="compositionally biased region" description="Low complexity" evidence="7">
    <location>
        <begin position="209"/>
        <end position="231"/>
    </location>
</feature>
<dbReference type="Proteomes" id="UP000002195">
    <property type="component" value="Unassembled WGS sequence"/>
</dbReference>
<dbReference type="InterPro" id="IPR001650">
    <property type="entry name" value="Helicase_C-like"/>
</dbReference>
<comment type="caution">
    <text evidence="11">The sequence shown here is derived from an EMBL/GenBank/DDBJ whole genome shotgun (WGS) entry which is preliminary data.</text>
</comment>
<organism evidence="11 12">
    <name type="scientific">Dictyostelium discoideum</name>
    <name type="common">Social amoeba</name>
    <dbReference type="NCBI Taxonomy" id="44689"/>
    <lineage>
        <taxon>Eukaryota</taxon>
        <taxon>Amoebozoa</taxon>
        <taxon>Evosea</taxon>
        <taxon>Eumycetozoa</taxon>
        <taxon>Dictyostelia</taxon>
        <taxon>Dictyosteliales</taxon>
        <taxon>Dictyosteliaceae</taxon>
        <taxon>Dictyostelium</taxon>
    </lineage>
</organism>
<evidence type="ECO:0000313" key="11">
    <source>
        <dbReference type="EMBL" id="EAL61023.1"/>
    </source>
</evidence>
<dbReference type="Gene3D" id="3.40.50.10810">
    <property type="entry name" value="Tandem AAA-ATPase domain"/>
    <property type="match status" value="1"/>
</dbReference>
<keyword evidence="3" id="KW-0547">Nucleotide-binding</keyword>
<dbReference type="Gene3D" id="1.10.10.60">
    <property type="entry name" value="Homeodomain-like"/>
    <property type="match status" value="2"/>
</dbReference>
<keyword evidence="5" id="KW-0067">ATP-binding</keyword>
<dbReference type="InterPro" id="IPR000330">
    <property type="entry name" value="SNF2_N"/>
</dbReference>
<evidence type="ECO:0000259" key="10">
    <source>
        <dbReference type="PROSITE" id="PS51293"/>
    </source>
</evidence>
<dbReference type="FunFam" id="3.40.50.300:FF:000082">
    <property type="entry name" value="ISWI chromatin remodeling complex ATPase ISW1"/>
    <property type="match status" value="1"/>
</dbReference>
<dbReference type="eggNOG" id="KOG0385">
    <property type="taxonomic scope" value="Eukaryota"/>
</dbReference>
<dbReference type="InterPro" id="IPR015195">
    <property type="entry name" value="SLIDE"/>
</dbReference>
<proteinExistence type="inferred from homology"/>
<dbReference type="PROSITE" id="PS51194">
    <property type="entry name" value="HELICASE_CTER"/>
    <property type="match status" value="1"/>
</dbReference>
<evidence type="ECO:0000313" key="12">
    <source>
        <dbReference type="Proteomes" id="UP000002195"/>
    </source>
</evidence>
<dbReference type="PROSITE" id="PS51293">
    <property type="entry name" value="SANT"/>
    <property type="match status" value="1"/>
</dbReference>
<feature type="region of interest" description="Disordered" evidence="7">
    <location>
        <begin position="190"/>
        <end position="239"/>
    </location>
</feature>
<feature type="domain" description="SANT" evidence="10">
    <location>
        <begin position="928"/>
        <end position="980"/>
    </location>
</feature>
<evidence type="ECO:0000256" key="6">
    <source>
        <dbReference type="ARBA" id="ARBA00023242"/>
    </source>
</evidence>